<evidence type="ECO:0000313" key="2">
    <source>
        <dbReference type="Proteomes" id="UP000808337"/>
    </source>
</evidence>
<dbReference type="AlphaFoldDB" id="A0A9D7SVJ0"/>
<keyword evidence="1" id="KW-0808">Transferase</keyword>
<dbReference type="Gene3D" id="3.20.10.10">
    <property type="entry name" value="D-amino Acid Aminotransferase, subunit A, domain 2"/>
    <property type="match status" value="1"/>
</dbReference>
<dbReference type="SUPFAM" id="SSF56752">
    <property type="entry name" value="D-aminoacid aminotransferase-like PLP-dependent enzymes"/>
    <property type="match status" value="1"/>
</dbReference>
<organism evidence="1 2">
    <name type="scientific">Candidatus Opimibacter skivensis</name>
    <dbReference type="NCBI Taxonomy" id="2982028"/>
    <lineage>
        <taxon>Bacteria</taxon>
        <taxon>Pseudomonadati</taxon>
        <taxon>Bacteroidota</taxon>
        <taxon>Saprospiria</taxon>
        <taxon>Saprospirales</taxon>
        <taxon>Saprospiraceae</taxon>
        <taxon>Candidatus Opimibacter</taxon>
    </lineage>
</organism>
<dbReference type="InterPro" id="IPR001544">
    <property type="entry name" value="Aminotrans_IV"/>
</dbReference>
<dbReference type="Gene3D" id="3.30.470.10">
    <property type="match status" value="1"/>
</dbReference>
<dbReference type="GO" id="GO:0008483">
    <property type="term" value="F:transaminase activity"/>
    <property type="evidence" value="ECO:0007669"/>
    <property type="project" value="UniProtKB-KW"/>
</dbReference>
<evidence type="ECO:0000313" key="1">
    <source>
        <dbReference type="EMBL" id="MBK9982687.1"/>
    </source>
</evidence>
<dbReference type="InterPro" id="IPR036038">
    <property type="entry name" value="Aminotransferase-like"/>
</dbReference>
<sequence length="201" mass="23920">MTQFLETICIREGIPQQLEWHQRRINSTMQHFFPKIRHEWELRDLIRPPVLFLQGTVRCRVLYDEFELTVHYFGYERKRIHRLKLIELPDDYDYRYKYADRVVLENLYAQREEADDILMTRDGWITDTSIANIAFEKNGRWSSPSIPLLAGTTWKRLVSAGILIPSPIHKSQLGLFESFKIFNAMNDWESAEEIPIGNIVY</sequence>
<name>A0A9D7SVJ0_9BACT</name>
<dbReference type="EMBL" id="JADKGY010000006">
    <property type="protein sequence ID" value="MBK9982687.1"/>
    <property type="molecule type" value="Genomic_DNA"/>
</dbReference>
<gene>
    <name evidence="1" type="ORF">IPP15_09740</name>
</gene>
<protein>
    <submittedName>
        <fullName evidence="1">Aminotransferase class IV</fullName>
    </submittedName>
</protein>
<dbReference type="Proteomes" id="UP000808337">
    <property type="component" value="Unassembled WGS sequence"/>
</dbReference>
<dbReference type="InterPro" id="IPR043131">
    <property type="entry name" value="BCAT-like_N"/>
</dbReference>
<proteinExistence type="predicted"/>
<keyword evidence="1" id="KW-0032">Aminotransferase</keyword>
<comment type="caution">
    <text evidence="1">The sequence shown here is derived from an EMBL/GenBank/DDBJ whole genome shotgun (WGS) entry which is preliminary data.</text>
</comment>
<reference evidence="1 2" key="1">
    <citation type="submission" date="2020-10" db="EMBL/GenBank/DDBJ databases">
        <title>Connecting structure to function with the recovery of over 1000 high-quality activated sludge metagenome-assembled genomes encoding full-length rRNA genes using long-read sequencing.</title>
        <authorList>
            <person name="Singleton C.M."/>
            <person name="Petriglieri F."/>
            <person name="Kristensen J.M."/>
            <person name="Kirkegaard R.H."/>
            <person name="Michaelsen T.Y."/>
            <person name="Andersen M.H."/>
            <person name="Karst S.M."/>
            <person name="Dueholm M.S."/>
            <person name="Nielsen P.H."/>
            <person name="Albertsen M."/>
        </authorList>
    </citation>
    <scope>NUCLEOTIDE SEQUENCE [LARGE SCALE GENOMIC DNA]</scope>
    <source>
        <strain evidence="1">Ribe_18-Q3-R11-54_MAXAC.273</strain>
    </source>
</reference>
<dbReference type="Pfam" id="PF01063">
    <property type="entry name" value="Aminotran_4"/>
    <property type="match status" value="1"/>
</dbReference>
<accession>A0A9D7SVJ0</accession>
<dbReference type="InterPro" id="IPR043132">
    <property type="entry name" value="BCAT-like_C"/>
</dbReference>